<evidence type="ECO:0000313" key="2">
    <source>
        <dbReference type="EMBL" id="KAG7157071.1"/>
    </source>
</evidence>
<sequence>MERMVDHLGSTINTPQLFEDDDSPESLDVGSLLSDSHGRGSETESCFSGFDSDDEILLQKCQKKKQICKVLLTHSGHFPTTKVQTNNDHLTYNFPENELKKGGMTVYTNVPPQYGNVPKKNLSPQNRNAPMEDLSPQNRNASLEDISPQNRNAPMEDLSPQNRNAPTEDLLPQNRNAPMEDLSPQNINAPMEDLSLQNMNALMETLSPTPIITDPDEPAPSYCASEQIREVPATEDDVMNDSGHFIKDKDNIMDHTNNTCPNTEDINHSLVTQTSNDTKKIYTVYNSVNMMEEIGAIKENKTDDTECEDVCTMNLPTSNNSTNCSLGVKETKEKHSDSINDMNKKYLTEESVSNRKAREPCHNSPEKLIDIVKTLSNVSSSQTGNELPFLENLVNQIWHELTVQTQATENAGDTSNINSILSDSPDNKIILSAQNLHQEVCEIMTQESNEIIGNSGNSNTVTSDTQRPHMTSSPKDINQECYKKPNLGLESEEDAGDIVSSVSDMYDLQGRMSVSPSNGLKGEYEELTSTQNSMAGTGDAVTTNSDPPYPQGKMEITLTDRYYIENCETMSSVPKCVDSVDSINPSCNLSHSQSTNVISSPRKLDPGSSEALISSNKFVKETCHGISSRYNLSKSQYCEVESATIPNQEFYEEVNFKQNFTRTYSKANSKTLGKKFKSSSQKLDKDTDNKAARKEKYKEVSSADVTTFHKITKETRKVRARKEREHTRKEVMLETPKFNPTQDKINTKSSVSKENSMTVVNDFSYKSIKMSCCYKDEEECQPNVKEFTNLGQKKKKSRSGQRKLLFKSLKEGRDEASLAKINTFPNPPDIVVTHLHVHQNSLQAKVLGRASVEKLFLCEEGKGEDPEEPFRYVAYNVQNPEQPVRFVVDNREDPGQVFNFGSDNGEDPAQPFGFGSDIGEDPVQPFGFGSDIEEDPVQPFGSGSDNGEDQQELFSFGLDSGQPFRSRADYIRIISSEKMVEKFLDPSKKIHCDSSKTEEKISFAPQKVLKRLSEENDFLGFEDGVQDYEVNENFFPSIILNKKSCIGSANEEKKYLCLQNIEEDNCENTTTIDPEYKCMESLVEGPSCNKSNIPLLIPSAELVPSVDNSTLPVSSDLEACGDLQTLNDVSFAPPRKSKGIVRRRAKRLLDQNTSKLLLTSGVKKRVSHTQQPSENFPIGQVQENTSLYKKYPDKAVTRQSVQVNQSRKLDSAFANGCQPRASNTAKQYKEDIVIIKIEVWEALGDDGSPRPGMKDSWTQSFQNQLQTLKQSNFNFITNLQSSRVIVTGFSFNS</sequence>
<dbReference type="EMBL" id="JAHLQT010038152">
    <property type="protein sequence ID" value="KAG7157071.1"/>
    <property type="molecule type" value="Genomic_DNA"/>
</dbReference>
<comment type="caution">
    <text evidence="2">The sequence shown here is derived from an EMBL/GenBank/DDBJ whole genome shotgun (WGS) entry which is preliminary data.</text>
</comment>
<feature type="region of interest" description="Disordered" evidence="1">
    <location>
        <begin position="676"/>
        <end position="695"/>
    </location>
</feature>
<dbReference type="Proteomes" id="UP000747542">
    <property type="component" value="Unassembled WGS sequence"/>
</dbReference>
<feature type="region of interest" description="Disordered" evidence="1">
    <location>
        <begin position="929"/>
        <end position="951"/>
    </location>
</feature>
<gene>
    <name evidence="2" type="ORF">Hamer_G019298</name>
</gene>
<proteinExistence type="predicted"/>
<reference evidence="2" key="1">
    <citation type="journal article" date="2021" name="Sci. Adv.">
        <title>The American lobster genome reveals insights on longevity, neural, and immune adaptations.</title>
        <authorList>
            <person name="Polinski J.M."/>
            <person name="Zimin A.V."/>
            <person name="Clark K.F."/>
            <person name="Kohn A.B."/>
            <person name="Sadowski N."/>
            <person name="Timp W."/>
            <person name="Ptitsyn A."/>
            <person name="Khanna P."/>
            <person name="Romanova D.Y."/>
            <person name="Williams P."/>
            <person name="Greenwood S.J."/>
            <person name="Moroz L.L."/>
            <person name="Walt D.R."/>
            <person name="Bodnar A.G."/>
        </authorList>
    </citation>
    <scope>NUCLEOTIDE SEQUENCE</scope>
    <source>
        <strain evidence="2">GMGI-L3</strain>
    </source>
</reference>
<organism evidence="2 3">
    <name type="scientific">Homarus americanus</name>
    <name type="common">American lobster</name>
    <dbReference type="NCBI Taxonomy" id="6706"/>
    <lineage>
        <taxon>Eukaryota</taxon>
        <taxon>Metazoa</taxon>
        <taxon>Ecdysozoa</taxon>
        <taxon>Arthropoda</taxon>
        <taxon>Crustacea</taxon>
        <taxon>Multicrustacea</taxon>
        <taxon>Malacostraca</taxon>
        <taxon>Eumalacostraca</taxon>
        <taxon>Eucarida</taxon>
        <taxon>Decapoda</taxon>
        <taxon>Pleocyemata</taxon>
        <taxon>Astacidea</taxon>
        <taxon>Nephropoidea</taxon>
        <taxon>Nephropidae</taxon>
        <taxon>Homarus</taxon>
    </lineage>
</organism>
<name>A0A8J5MMM7_HOMAM</name>
<keyword evidence="3" id="KW-1185">Reference proteome</keyword>
<feature type="region of interest" description="Disordered" evidence="1">
    <location>
        <begin position="1"/>
        <end position="45"/>
    </location>
</feature>
<protein>
    <submittedName>
        <fullName evidence="2">Uncharacterized protein</fullName>
    </submittedName>
</protein>
<feature type="region of interest" description="Disordered" evidence="1">
    <location>
        <begin position="451"/>
        <end position="480"/>
    </location>
</feature>
<feature type="compositionally biased region" description="Polar residues" evidence="1">
    <location>
        <begin position="135"/>
        <end position="152"/>
    </location>
</feature>
<feature type="region of interest" description="Disordered" evidence="1">
    <location>
        <begin position="114"/>
        <end position="176"/>
    </location>
</feature>
<evidence type="ECO:0000313" key="3">
    <source>
        <dbReference type="Proteomes" id="UP000747542"/>
    </source>
</evidence>
<feature type="compositionally biased region" description="Polar residues" evidence="1">
    <location>
        <begin position="460"/>
        <end position="476"/>
    </location>
</feature>
<accession>A0A8J5MMM7</accession>
<evidence type="ECO:0000256" key="1">
    <source>
        <dbReference type="SAM" id="MobiDB-lite"/>
    </source>
</evidence>
<feature type="compositionally biased region" description="Basic and acidic residues" evidence="1">
    <location>
        <begin position="682"/>
        <end position="695"/>
    </location>
</feature>